<organism evidence="10 11">
    <name type="scientific">Chlorella ohadii</name>
    <dbReference type="NCBI Taxonomy" id="2649997"/>
    <lineage>
        <taxon>Eukaryota</taxon>
        <taxon>Viridiplantae</taxon>
        <taxon>Chlorophyta</taxon>
        <taxon>core chlorophytes</taxon>
        <taxon>Trebouxiophyceae</taxon>
        <taxon>Chlorellales</taxon>
        <taxon>Chlorellaceae</taxon>
        <taxon>Chlorella clade</taxon>
        <taxon>Chlorella</taxon>
    </lineage>
</organism>
<dbReference type="GO" id="GO:0045275">
    <property type="term" value="C:respiratory chain complex III"/>
    <property type="evidence" value="ECO:0007669"/>
    <property type="project" value="InterPro"/>
</dbReference>
<evidence type="ECO:0000256" key="3">
    <source>
        <dbReference type="ARBA" id="ARBA00022448"/>
    </source>
</evidence>
<keyword evidence="7 9" id="KW-0496">Mitochondrion</keyword>
<keyword evidence="8 9" id="KW-0472">Membrane</keyword>
<dbReference type="InterPro" id="IPR036544">
    <property type="entry name" value="QCR7_sf"/>
</dbReference>
<evidence type="ECO:0000256" key="2">
    <source>
        <dbReference type="ARBA" id="ARBA00008554"/>
    </source>
</evidence>
<evidence type="ECO:0000256" key="7">
    <source>
        <dbReference type="ARBA" id="ARBA00023128"/>
    </source>
</evidence>
<keyword evidence="5 9" id="KW-0999">Mitochondrion inner membrane</keyword>
<evidence type="ECO:0000256" key="1">
    <source>
        <dbReference type="ARBA" id="ARBA00004443"/>
    </source>
</evidence>
<dbReference type="AlphaFoldDB" id="A0AAD5H038"/>
<proteinExistence type="inferred from homology"/>
<dbReference type="SUPFAM" id="SSF81524">
    <property type="entry name" value="14 kDa protein of cytochrome bc1 complex (Ubiquinol-cytochrome c reductase)"/>
    <property type="match status" value="1"/>
</dbReference>
<evidence type="ECO:0000256" key="6">
    <source>
        <dbReference type="ARBA" id="ARBA00022982"/>
    </source>
</evidence>
<dbReference type="GO" id="GO:0006122">
    <property type="term" value="P:mitochondrial electron transport, ubiquinol to cytochrome c"/>
    <property type="evidence" value="ECO:0007669"/>
    <property type="project" value="InterPro"/>
</dbReference>
<dbReference type="EMBL" id="JADXDR010000109">
    <property type="protein sequence ID" value="KAI7838999.1"/>
    <property type="molecule type" value="Genomic_DNA"/>
</dbReference>
<evidence type="ECO:0000256" key="5">
    <source>
        <dbReference type="ARBA" id="ARBA00022792"/>
    </source>
</evidence>
<dbReference type="Pfam" id="PF02271">
    <property type="entry name" value="UCR_14kD"/>
    <property type="match status" value="1"/>
</dbReference>
<sequence length="123" mass="14274">MSGRALAKLFDPLVAWMAPRYQAVVGAELRKYGLRYEDLYDPQLDLDVDEALKRLPQDVVDARNQRLKRACDINMKHSELPKDLQQLQTPFEFYMKDTLDLVKLESDERLALGAGKPYERHLP</sequence>
<dbReference type="Gene3D" id="1.10.1090.10">
    <property type="entry name" value="Cytochrome b-c1 complex subunit 7"/>
    <property type="match status" value="1"/>
</dbReference>
<comment type="caution">
    <text evidence="10">The sequence shown here is derived from an EMBL/GenBank/DDBJ whole genome shotgun (WGS) entry which is preliminary data.</text>
</comment>
<protein>
    <recommendedName>
        <fullName evidence="9">Cytochrome b-c1 complex subunit 7</fullName>
    </recommendedName>
</protein>
<keyword evidence="4 9" id="KW-0679">Respiratory chain</keyword>
<dbReference type="InterPro" id="IPR003197">
    <property type="entry name" value="QCR7"/>
</dbReference>
<dbReference type="PANTHER" id="PTHR12022">
    <property type="entry name" value="UBIQUINOL-CYTOCHROME C REDUCTASE COMPLEX 14 KD PROTEIN"/>
    <property type="match status" value="1"/>
</dbReference>
<keyword evidence="3 9" id="KW-0813">Transport</keyword>
<evidence type="ECO:0000256" key="4">
    <source>
        <dbReference type="ARBA" id="ARBA00022660"/>
    </source>
</evidence>
<keyword evidence="11" id="KW-1185">Reference proteome</keyword>
<keyword evidence="6 9" id="KW-0249">Electron transport</keyword>
<comment type="function">
    <text evidence="9">Component of the ubiquinol-cytochrome c oxidoreductase, a multisubunit transmembrane complex that is part of the mitochondrial electron transport chain which drives oxidative phosphorylation.</text>
</comment>
<evidence type="ECO:0000313" key="10">
    <source>
        <dbReference type="EMBL" id="KAI7838999.1"/>
    </source>
</evidence>
<evidence type="ECO:0000256" key="9">
    <source>
        <dbReference type="PIRNR" id="PIRNR000022"/>
    </source>
</evidence>
<name>A0AAD5H038_9CHLO</name>
<reference evidence="10" key="1">
    <citation type="submission" date="2020-11" db="EMBL/GenBank/DDBJ databases">
        <title>Chlorella ohadii genome sequencing and assembly.</title>
        <authorList>
            <person name="Murik O."/>
            <person name="Treves H."/>
            <person name="Kedem I."/>
            <person name="Shotland Y."/>
            <person name="Kaplan A."/>
        </authorList>
    </citation>
    <scope>NUCLEOTIDE SEQUENCE</scope>
    <source>
        <strain evidence="10">1</strain>
    </source>
</reference>
<comment type="similarity">
    <text evidence="2 9">Belongs to the UQCRB/QCR7 family.</text>
</comment>
<evidence type="ECO:0000313" key="11">
    <source>
        <dbReference type="Proteomes" id="UP001205105"/>
    </source>
</evidence>
<gene>
    <name evidence="10" type="ORF">COHA_007239</name>
</gene>
<dbReference type="FunFam" id="1.10.1090.10:FF:000002">
    <property type="entry name" value="Cytochrome b-c1 complex subunit 7"/>
    <property type="match status" value="1"/>
</dbReference>
<dbReference type="Proteomes" id="UP001205105">
    <property type="component" value="Unassembled WGS sequence"/>
</dbReference>
<dbReference type="GO" id="GO:0005743">
    <property type="term" value="C:mitochondrial inner membrane"/>
    <property type="evidence" value="ECO:0007669"/>
    <property type="project" value="UniProtKB-SubCell"/>
</dbReference>
<dbReference type="PANTHER" id="PTHR12022:SF0">
    <property type="entry name" value="CYTOCHROME B-C1 COMPLEX SUBUNIT 7"/>
    <property type="match status" value="1"/>
</dbReference>
<dbReference type="PIRSF" id="PIRSF000022">
    <property type="entry name" value="Bc1_14K"/>
    <property type="match status" value="1"/>
</dbReference>
<accession>A0AAD5H038</accession>
<comment type="subcellular location">
    <subcellularLocation>
        <location evidence="1">Mitochondrion inner membrane</location>
        <topology evidence="1">Peripheral membrane protein</topology>
        <orientation evidence="1">Matrix side</orientation>
    </subcellularLocation>
</comment>
<evidence type="ECO:0000256" key="8">
    <source>
        <dbReference type="ARBA" id="ARBA00023136"/>
    </source>
</evidence>